<accession>A0A937X9E0</accession>
<feature type="domain" description="Large ribosomal subunit protein uL6 alpha-beta" evidence="8">
    <location>
        <begin position="90"/>
        <end position="165"/>
    </location>
</feature>
<dbReference type="FunFam" id="3.90.930.12:FF:000001">
    <property type="entry name" value="50S ribosomal protein L6"/>
    <property type="match status" value="1"/>
</dbReference>
<evidence type="ECO:0000313" key="10">
    <source>
        <dbReference type="Proteomes" id="UP000748308"/>
    </source>
</evidence>
<proteinExistence type="inferred from homology"/>
<evidence type="ECO:0000256" key="4">
    <source>
        <dbReference type="HAMAP-Rule" id="MF_01365"/>
    </source>
</evidence>
<evidence type="ECO:0000256" key="6">
    <source>
        <dbReference type="RuleBase" id="RU003870"/>
    </source>
</evidence>
<organism evidence="9 10">
    <name type="scientific">Eiseniibacteriota bacterium</name>
    <dbReference type="NCBI Taxonomy" id="2212470"/>
    <lineage>
        <taxon>Bacteria</taxon>
        <taxon>Candidatus Eiseniibacteriota</taxon>
    </lineage>
</organism>
<evidence type="ECO:0000313" key="9">
    <source>
        <dbReference type="EMBL" id="MBM3317620.1"/>
    </source>
</evidence>
<dbReference type="Gene3D" id="3.90.930.12">
    <property type="entry name" value="Ribosomal protein L6, alpha-beta domain"/>
    <property type="match status" value="2"/>
</dbReference>
<name>A0A937X9E0_UNCEI</name>
<dbReference type="SUPFAM" id="SSF56053">
    <property type="entry name" value="Ribosomal protein L6"/>
    <property type="match status" value="2"/>
</dbReference>
<dbReference type="PANTHER" id="PTHR11655:SF14">
    <property type="entry name" value="LARGE RIBOSOMAL SUBUNIT PROTEIN UL6M"/>
    <property type="match status" value="1"/>
</dbReference>
<dbReference type="GO" id="GO:0002181">
    <property type="term" value="P:cytoplasmic translation"/>
    <property type="evidence" value="ECO:0007669"/>
    <property type="project" value="TreeGrafter"/>
</dbReference>
<sequence length="180" mass="20264">MSRIGKRPIPVPEGVDVRIDGQRVRVACQKKELFWDVVPELQVELADGVLRVLNPRPTQRTNSLWGTTRTLLDNMVTGVRHGFTRSLEIVGTGYRVTLQGRKLAFEVGFDHPVTYQVPDDIEVAVTERPMKIKLTGIDRQRVGQVAADIRALKKPEPYHGKGIRYENEQVRKKAGKSGAK</sequence>
<dbReference type="GO" id="GO:0003735">
    <property type="term" value="F:structural constituent of ribosome"/>
    <property type="evidence" value="ECO:0007669"/>
    <property type="project" value="UniProtKB-UniRule"/>
</dbReference>
<comment type="similarity">
    <text evidence="1 4 5">Belongs to the universal ribosomal protein uL6 family.</text>
</comment>
<dbReference type="EMBL" id="VGIY01000154">
    <property type="protein sequence ID" value="MBM3317620.1"/>
    <property type="molecule type" value="Genomic_DNA"/>
</dbReference>
<evidence type="ECO:0000256" key="2">
    <source>
        <dbReference type="ARBA" id="ARBA00022980"/>
    </source>
</evidence>
<keyword evidence="3 4" id="KW-0687">Ribonucleoprotein</keyword>
<evidence type="ECO:0000256" key="7">
    <source>
        <dbReference type="SAM" id="MobiDB-lite"/>
    </source>
</evidence>
<dbReference type="HAMAP" id="MF_01365_B">
    <property type="entry name" value="Ribosomal_uL6_B"/>
    <property type="match status" value="1"/>
</dbReference>
<evidence type="ECO:0000256" key="1">
    <source>
        <dbReference type="ARBA" id="ARBA00009356"/>
    </source>
</evidence>
<keyword evidence="4 6" id="KW-0694">RNA-binding</keyword>
<dbReference type="InterPro" id="IPR036789">
    <property type="entry name" value="Ribosomal_uL6-like_a/b-dom_sf"/>
</dbReference>
<comment type="subunit">
    <text evidence="4">Part of the 50S ribosomal subunit.</text>
</comment>
<gene>
    <name evidence="4 9" type="primary">rplF</name>
    <name evidence="9" type="ORF">FJY75_07185</name>
</gene>
<dbReference type="PRINTS" id="PR00059">
    <property type="entry name" value="RIBOSOMALL6"/>
</dbReference>
<dbReference type="InterPro" id="IPR019906">
    <property type="entry name" value="Ribosomal_uL6_bac-type"/>
</dbReference>
<dbReference type="AlphaFoldDB" id="A0A937X9E0"/>
<evidence type="ECO:0000256" key="5">
    <source>
        <dbReference type="RuleBase" id="RU003869"/>
    </source>
</evidence>
<dbReference type="PIRSF" id="PIRSF002162">
    <property type="entry name" value="Ribosomal_L6"/>
    <property type="match status" value="1"/>
</dbReference>
<dbReference type="GO" id="GO:0022625">
    <property type="term" value="C:cytosolic large ribosomal subunit"/>
    <property type="evidence" value="ECO:0007669"/>
    <property type="project" value="UniProtKB-UniRule"/>
</dbReference>
<dbReference type="PANTHER" id="PTHR11655">
    <property type="entry name" value="60S/50S RIBOSOMAL PROTEIN L6/L9"/>
    <property type="match status" value="1"/>
</dbReference>
<dbReference type="NCBIfam" id="TIGR03654">
    <property type="entry name" value="L6_bact"/>
    <property type="match status" value="1"/>
</dbReference>
<dbReference type="InterPro" id="IPR020040">
    <property type="entry name" value="Ribosomal_uL6_a/b-dom"/>
</dbReference>
<keyword evidence="4 6" id="KW-0699">rRNA-binding</keyword>
<dbReference type="Proteomes" id="UP000748308">
    <property type="component" value="Unassembled WGS sequence"/>
</dbReference>
<feature type="compositionally biased region" description="Basic and acidic residues" evidence="7">
    <location>
        <begin position="158"/>
        <end position="171"/>
    </location>
</feature>
<keyword evidence="2 4" id="KW-0689">Ribosomal protein</keyword>
<comment type="caution">
    <text evidence="9">The sequence shown here is derived from an EMBL/GenBank/DDBJ whole genome shotgun (WGS) entry which is preliminary data.</text>
</comment>
<evidence type="ECO:0000256" key="3">
    <source>
        <dbReference type="ARBA" id="ARBA00023274"/>
    </source>
</evidence>
<reference evidence="9" key="1">
    <citation type="submission" date="2019-03" db="EMBL/GenBank/DDBJ databases">
        <title>Lake Tanganyika Metagenome-Assembled Genomes (MAGs).</title>
        <authorList>
            <person name="Tran P."/>
        </authorList>
    </citation>
    <scope>NUCLEOTIDE SEQUENCE</scope>
    <source>
        <strain evidence="9">M_DeepCast_400m_m2_100</strain>
    </source>
</reference>
<dbReference type="Pfam" id="PF00347">
    <property type="entry name" value="Ribosomal_L6"/>
    <property type="match status" value="2"/>
</dbReference>
<comment type="function">
    <text evidence="4 6">This protein binds to the 23S rRNA, and is important in its secondary structure. It is located near the subunit interface in the base of the L7/L12 stalk, and near the tRNA binding site of the peptidyltransferase center.</text>
</comment>
<feature type="domain" description="Large ribosomal subunit protein uL6 alpha-beta" evidence="8">
    <location>
        <begin position="11"/>
        <end position="82"/>
    </location>
</feature>
<protein>
    <recommendedName>
        <fullName evidence="4">Large ribosomal subunit protein uL6</fullName>
    </recommendedName>
</protein>
<dbReference type="GO" id="GO:0019843">
    <property type="term" value="F:rRNA binding"/>
    <property type="evidence" value="ECO:0007669"/>
    <property type="project" value="UniProtKB-UniRule"/>
</dbReference>
<feature type="region of interest" description="Disordered" evidence="7">
    <location>
        <begin position="158"/>
        <end position="180"/>
    </location>
</feature>
<evidence type="ECO:0000259" key="8">
    <source>
        <dbReference type="Pfam" id="PF00347"/>
    </source>
</evidence>
<dbReference type="InterPro" id="IPR000702">
    <property type="entry name" value="Ribosomal_uL6-like"/>
</dbReference>